<sequence>FQKLRMVEDSDLEIILEDEVSEDQDIVAPQTSKRVKITIHNMNGGMKDAYWTKCRRLFLPTMGIDGALSIEETINASIALLFEVDELIYAGSLFLRLKDAVVSGSSVLTKEHLANSTKRTAYYALTTMHGYGLFPKGFVYLCINLLGSDGVKMRKALEPLRKLKEAMKGQLTFISKCSEKRVGKNKELEDACVKMQEMVDRHILPQYPRIFEIEKEKWPSYVTEWMKKSPITKSGVEEWSAKMGVETDLNGFPLRINEEFVMPEMADEFLVEEEKKMRERKEKKRGGKEEKVVPMKKEKRRIPPPPPKTKPVSLMDQVISNPFGYPRMVPPPPIPHPAAFPHYPPFGPPDILGPPFIMGPIEGTGTRDPFANALPPMLMEIEGAMMDTPLTSKPRDVAESNEERRKLEKMAKLMIGGVERKREDDTEGGIKKMRIDEEEMNERERRLHRWLEEKNGRRRRNKGDERRGRSKSRSRERERERNRDERGDFERRVEELERKRKEEMEERERCLKEACVEHWRKVKGSFKPMDESKWEFRPDWGVTTVWRRVSGHSRWEEKVKDKLDSLSMKIKDHFINNVQTPEDEHRKKLVLERLQDGMQMKLDSTGVLFLMAGSTPCSFASKTSNLDLVLISPVPTMSPEHIRDLFFNDLPYIIMQRGGTITRQEALWMEFECTMSGNRLGVRIAIDSGAYYFSKIMAVYDCIDGRVSALLHYIKHWTATHLRRADDISKYLLTNLVIHYLQSGVSPPVLPCLHLLYPARLAPDIFSSFDYASPFEPPLPEGTNRQSLASLFIGFLMYYASFDFSRYAISVRAGTVIRKRDVGGRVPELAVEHPLDGTYSAVVNDPFTASHFTAAMTAACQDAITTLHI</sequence>
<comment type="caution">
    <text evidence="9">The sequence shown here is derived from an EMBL/GenBank/DDBJ whole genome shotgun (WGS) entry which is preliminary data.</text>
</comment>
<name>A0AAN5D976_9BILA</name>
<proteinExistence type="inferred from homology"/>
<feature type="non-terminal residue" evidence="9">
    <location>
        <position position="1"/>
    </location>
</feature>
<dbReference type="Pfam" id="PF03828">
    <property type="entry name" value="PAP_assoc"/>
    <property type="match status" value="1"/>
</dbReference>
<evidence type="ECO:0000313" key="9">
    <source>
        <dbReference type="EMBL" id="GMR59091.1"/>
    </source>
</evidence>
<comment type="similarity">
    <text evidence="6">Belongs to the DNA polymerase type-B-like family. GLD2 subfamily.</text>
</comment>
<evidence type="ECO:0000313" key="10">
    <source>
        <dbReference type="Proteomes" id="UP001328107"/>
    </source>
</evidence>
<evidence type="ECO:0000256" key="4">
    <source>
        <dbReference type="ARBA" id="ARBA00022723"/>
    </source>
</evidence>
<evidence type="ECO:0000256" key="3">
    <source>
        <dbReference type="ARBA" id="ARBA00022679"/>
    </source>
</evidence>
<dbReference type="Gene3D" id="1.10.1410.10">
    <property type="match status" value="1"/>
</dbReference>
<evidence type="ECO:0000259" key="8">
    <source>
        <dbReference type="Pfam" id="PF03828"/>
    </source>
</evidence>
<dbReference type="InterPro" id="IPR002058">
    <property type="entry name" value="PAP_assoc"/>
</dbReference>
<reference evidence="10" key="1">
    <citation type="submission" date="2022-10" db="EMBL/GenBank/DDBJ databases">
        <title>Genome assembly of Pristionchus species.</title>
        <authorList>
            <person name="Yoshida K."/>
            <person name="Sommer R.J."/>
        </authorList>
    </citation>
    <scope>NUCLEOTIDE SEQUENCE [LARGE SCALE GENOMIC DNA]</scope>
    <source>
        <strain evidence="10">RS5460</strain>
    </source>
</reference>
<protein>
    <recommendedName>
        <fullName evidence="8">PAP-associated domain-containing protein</fullName>
    </recommendedName>
</protein>
<feature type="region of interest" description="Disordered" evidence="7">
    <location>
        <begin position="389"/>
        <end position="408"/>
    </location>
</feature>
<organism evidence="9 10">
    <name type="scientific">Pristionchus mayeri</name>
    <dbReference type="NCBI Taxonomy" id="1317129"/>
    <lineage>
        <taxon>Eukaryota</taxon>
        <taxon>Metazoa</taxon>
        <taxon>Ecdysozoa</taxon>
        <taxon>Nematoda</taxon>
        <taxon>Chromadorea</taxon>
        <taxon>Rhabditida</taxon>
        <taxon>Rhabditina</taxon>
        <taxon>Diplogasteromorpha</taxon>
        <taxon>Diplogasteroidea</taxon>
        <taxon>Neodiplogasteridae</taxon>
        <taxon>Pristionchus</taxon>
    </lineage>
</organism>
<feature type="compositionally biased region" description="Basic and acidic residues" evidence="7">
    <location>
        <begin position="393"/>
        <end position="408"/>
    </location>
</feature>
<comment type="cofactor">
    <cofactor evidence="2">
        <name>Mg(2+)</name>
        <dbReference type="ChEBI" id="CHEBI:18420"/>
    </cofactor>
</comment>
<keyword evidence="10" id="KW-1185">Reference proteome</keyword>
<evidence type="ECO:0000256" key="1">
    <source>
        <dbReference type="ARBA" id="ARBA00001936"/>
    </source>
</evidence>
<dbReference type="EMBL" id="BTRK01000006">
    <property type="protein sequence ID" value="GMR59091.1"/>
    <property type="molecule type" value="Genomic_DNA"/>
</dbReference>
<dbReference type="Proteomes" id="UP001328107">
    <property type="component" value="Unassembled WGS sequence"/>
</dbReference>
<dbReference type="PANTHER" id="PTHR12271:SF40">
    <property type="entry name" value="POLY(A) RNA POLYMERASE GLD2"/>
    <property type="match status" value="1"/>
</dbReference>
<evidence type="ECO:0000256" key="7">
    <source>
        <dbReference type="SAM" id="MobiDB-lite"/>
    </source>
</evidence>
<keyword evidence="3" id="KW-0808">Transferase</keyword>
<dbReference type="GO" id="GO:0031123">
    <property type="term" value="P:RNA 3'-end processing"/>
    <property type="evidence" value="ECO:0007669"/>
    <property type="project" value="TreeGrafter"/>
</dbReference>
<keyword evidence="5" id="KW-0460">Magnesium</keyword>
<evidence type="ECO:0000256" key="2">
    <source>
        <dbReference type="ARBA" id="ARBA00001946"/>
    </source>
</evidence>
<dbReference type="GO" id="GO:0046872">
    <property type="term" value="F:metal ion binding"/>
    <property type="evidence" value="ECO:0007669"/>
    <property type="project" value="UniProtKB-KW"/>
</dbReference>
<gene>
    <name evidence="9" type="ORF">PMAYCL1PPCAC_29286</name>
</gene>
<evidence type="ECO:0000256" key="5">
    <source>
        <dbReference type="ARBA" id="ARBA00022842"/>
    </source>
</evidence>
<dbReference type="Gene3D" id="3.30.460.10">
    <property type="entry name" value="Beta Polymerase, domain 2"/>
    <property type="match status" value="1"/>
</dbReference>
<dbReference type="InterPro" id="IPR043519">
    <property type="entry name" value="NT_sf"/>
</dbReference>
<keyword evidence="4" id="KW-0479">Metal-binding</keyword>
<comment type="cofactor">
    <cofactor evidence="1">
        <name>Mn(2+)</name>
        <dbReference type="ChEBI" id="CHEBI:29035"/>
    </cofactor>
</comment>
<feature type="compositionally biased region" description="Basic and acidic residues" evidence="7">
    <location>
        <begin position="287"/>
        <end position="296"/>
    </location>
</feature>
<dbReference type="GO" id="GO:0016779">
    <property type="term" value="F:nucleotidyltransferase activity"/>
    <property type="evidence" value="ECO:0007669"/>
    <property type="project" value="TreeGrafter"/>
</dbReference>
<dbReference type="AlphaFoldDB" id="A0AAN5D976"/>
<feature type="compositionally biased region" description="Basic and acidic residues" evidence="7">
    <location>
        <begin position="462"/>
        <end position="484"/>
    </location>
</feature>
<feature type="region of interest" description="Disordered" evidence="7">
    <location>
        <begin position="278"/>
        <end position="314"/>
    </location>
</feature>
<feature type="domain" description="PAP-associated" evidence="8">
    <location>
        <begin position="787"/>
        <end position="850"/>
    </location>
</feature>
<evidence type="ECO:0000256" key="6">
    <source>
        <dbReference type="ARBA" id="ARBA00038491"/>
    </source>
</evidence>
<accession>A0AAN5D976</accession>
<feature type="region of interest" description="Disordered" evidence="7">
    <location>
        <begin position="457"/>
        <end position="484"/>
    </location>
</feature>
<dbReference type="PANTHER" id="PTHR12271">
    <property type="entry name" value="POLY A POLYMERASE CID PAP -RELATED"/>
    <property type="match status" value="1"/>
</dbReference>
<dbReference type="SUPFAM" id="SSF81631">
    <property type="entry name" value="PAP/OAS1 substrate-binding domain"/>
    <property type="match status" value="1"/>
</dbReference>